<dbReference type="EMBL" id="CP096567">
    <property type="protein sequence ID" value="UPU46685.1"/>
    <property type="molecule type" value="Genomic_DNA"/>
</dbReference>
<geneLocation type="plasmid" evidence="1 2">
    <name>pdjl-6-4</name>
</geneLocation>
<keyword evidence="1" id="KW-0614">Plasmid</keyword>
<evidence type="ECO:0000313" key="2">
    <source>
        <dbReference type="Proteomes" id="UP000831484"/>
    </source>
</evidence>
<protein>
    <submittedName>
        <fullName evidence="1">Uncharacterized protein</fullName>
    </submittedName>
</protein>
<accession>A0AB38RNI6</accession>
<evidence type="ECO:0000313" key="1">
    <source>
        <dbReference type="EMBL" id="UPU46685.1"/>
    </source>
</evidence>
<organism evidence="1 2">
    <name type="scientific">Rhodococcus qingshengii JCM 15477</name>
    <dbReference type="NCBI Taxonomy" id="1303681"/>
    <lineage>
        <taxon>Bacteria</taxon>
        <taxon>Bacillati</taxon>
        <taxon>Actinomycetota</taxon>
        <taxon>Actinomycetes</taxon>
        <taxon>Mycobacteriales</taxon>
        <taxon>Nocardiaceae</taxon>
        <taxon>Rhodococcus</taxon>
        <taxon>Rhodococcus erythropolis group</taxon>
    </lineage>
</organism>
<proteinExistence type="predicted"/>
<dbReference type="AlphaFoldDB" id="A0AB38RNI6"/>
<sequence length="184" mass="19508">MSADRLLCELEDGRRPLSEIVFGLSSGELTSPASTGLAADRWLWLADLLTHPTWGMAAIVDGIDDVCVPVARLCQLTANAIHPLNLRELWSAEQLPAKEQIADHTPGTTGHWEALSAAIDLITDGLDHCEGLDVSGSEAAASAFTAIINAQDANTARSTITAAVEHWAQPPTITVQTEYLGVAS</sequence>
<name>A0AB38RNI6_RHOSG</name>
<reference evidence="2" key="1">
    <citation type="journal article" date="2022" name="Environ. Microbiol.">
        <title>Functional analysis, diversity, and distribution of carbendazim hydrolases MheI and CbmA, responsible for the initial step in carbendazim degradation.</title>
        <authorList>
            <person name="Zhang M."/>
            <person name="Bai X."/>
            <person name="Li Q."/>
            <person name="Zhang L."/>
            <person name="Zhu Q."/>
            <person name="Gao S."/>
            <person name="Ke Z."/>
            <person name="Jiang M."/>
            <person name="Hu J."/>
            <person name="Qiu J."/>
            <person name="Hong Q."/>
        </authorList>
    </citation>
    <scope>NUCLEOTIDE SEQUENCE [LARGE SCALE GENOMIC DNA]</scope>
    <source>
        <strain evidence="2">djl-6</strain>
    </source>
</reference>
<dbReference type="Proteomes" id="UP000831484">
    <property type="component" value="Plasmid pdjl-6-4"/>
</dbReference>
<gene>
    <name evidence="1" type="ORF">M0639_31220</name>
</gene>
<dbReference type="RefSeq" id="WP_064075220.1">
    <property type="nucleotide sequence ID" value="NZ_CP096567.1"/>
</dbReference>
<keyword evidence="2" id="KW-1185">Reference proteome</keyword>